<comment type="subcellular location">
    <subcellularLocation>
        <location evidence="1 5">Secreted</location>
    </subcellularLocation>
</comment>
<dbReference type="Pfam" id="PF16810">
    <property type="entry name" value="RXLR"/>
    <property type="match status" value="1"/>
</dbReference>
<proteinExistence type="inferred from homology"/>
<protein>
    <recommendedName>
        <fullName evidence="5">RxLR effector protein</fullName>
    </recommendedName>
</protein>
<evidence type="ECO:0000256" key="2">
    <source>
        <dbReference type="ARBA" id="ARBA00010400"/>
    </source>
</evidence>
<comment type="domain">
    <text evidence="5">The RxLR-dEER motif acts to carry the protein into the host cell cytoplasm through binding to cell surface phosphatidylinositol-3-phosphate.</text>
</comment>
<evidence type="ECO:0000256" key="5">
    <source>
        <dbReference type="RuleBase" id="RU367124"/>
    </source>
</evidence>
<gene>
    <name evidence="7" type="ORF">PHMEG_00018400</name>
</gene>
<dbReference type="AlphaFoldDB" id="A0A225VTV4"/>
<evidence type="ECO:0000256" key="6">
    <source>
        <dbReference type="SAM" id="MobiDB-lite"/>
    </source>
</evidence>
<dbReference type="PROSITE" id="PS51257">
    <property type="entry name" value="PROKAR_LIPOPROTEIN"/>
    <property type="match status" value="1"/>
</dbReference>
<keyword evidence="8" id="KW-1185">Reference proteome</keyword>
<feature type="signal peptide" evidence="5">
    <location>
        <begin position="1"/>
        <end position="22"/>
    </location>
</feature>
<name>A0A225VTV4_9STRA</name>
<comment type="function">
    <text evidence="5">Effector that suppresses plant defense responses during pathogen infection.</text>
</comment>
<comment type="similarity">
    <text evidence="2 5">Belongs to the RxLR effector family.</text>
</comment>
<dbReference type="OrthoDB" id="145360at2759"/>
<dbReference type="EMBL" id="NBNE01002959">
    <property type="protein sequence ID" value="OWZ08971.1"/>
    <property type="molecule type" value="Genomic_DNA"/>
</dbReference>
<sequence length="238" mass="26923">MTKAHLFLILATVVVLAACSNAVSISSSSNVEPSGLVNSVDKSRVGPEHTRFLRTGKDVDDENNQSTDSNKEERGTLSSGQLAFLKKIWPETTSILNKLDDEVMQVAGYKVLNTKMFKAIAESGESPTSLYKSLGIGGKIRTMDEKNMLDDENFMFWVKYSEWWGKKAKTVEATDDYYNNLFMALAESGGTPQSLYKNLDLRGKVRNMKEEDIIKDTDYMFWVKFAKWWGKNNENVRN</sequence>
<evidence type="ECO:0000313" key="8">
    <source>
        <dbReference type="Proteomes" id="UP000198211"/>
    </source>
</evidence>
<evidence type="ECO:0000256" key="1">
    <source>
        <dbReference type="ARBA" id="ARBA00004613"/>
    </source>
</evidence>
<comment type="caution">
    <text evidence="7">The sequence shown here is derived from an EMBL/GenBank/DDBJ whole genome shotgun (WGS) entry which is preliminary data.</text>
</comment>
<keyword evidence="3 5" id="KW-0964">Secreted</keyword>
<feature type="region of interest" description="Disordered" evidence="6">
    <location>
        <begin position="47"/>
        <end position="76"/>
    </location>
</feature>
<keyword evidence="4 5" id="KW-0732">Signal</keyword>
<dbReference type="InterPro" id="IPR031825">
    <property type="entry name" value="RXLR"/>
</dbReference>
<evidence type="ECO:0000313" key="7">
    <source>
        <dbReference type="EMBL" id="OWZ08971.1"/>
    </source>
</evidence>
<organism evidence="7 8">
    <name type="scientific">Phytophthora megakarya</name>
    <dbReference type="NCBI Taxonomy" id="4795"/>
    <lineage>
        <taxon>Eukaryota</taxon>
        <taxon>Sar</taxon>
        <taxon>Stramenopiles</taxon>
        <taxon>Oomycota</taxon>
        <taxon>Peronosporomycetes</taxon>
        <taxon>Peronosporales</taxon>
        <taxon>Peronosporaceae</taxon>
        <taxon>Phytophthora</taxon>
    </lineage>
</organism>
<feature type="compositionally biased region" description="Basic and acidic residues" evidence="6">
    <location>
        <begin position="47"/>
        <end position="58"/>
    </location>
</feature>
<accession>A0A225VTV4</accession>
<feature type="chain" id="PRO_5013076025" description="RxLR effector protein" evidence="5">
    <location>
        <begin position="23"/>
        <end position="238"/>
    </location>
</feature>
<evidence type="ECO:0000256" key="3">
    <source>
        <dbReference type="ARBA" id="ARBA00022525"/>
    </source>
</evidence>
<evidence type="ECO:0000256" key="4">
    <source>
        <dbReference type="ARBA" id="ARBA00022729"/>
    </source>
</evidence>
<dbReference type="Proteomes" id="UP000198211">
    <property type="component" value="Unassembled WGS sequence"/>
</dbReference>
<reference evidence="8" key="1">
    <citation type="submission" date="2017-03" db="EMBL/GenBank/DDBJ databases">
        <title>Phytopthora megakarya and P. palmivora, two closely related causual agents of cacao black pod achieved similar genome size and gene model numbers by different mechanisms.</title>
        <authorList>
            <person name="Ali S."/>
            <person name="Shao J."/>
            <person name="Larry D.J."/>
            <person name="Kronmiller B."/>
            <person name="Shen D."/>
            <person name="Strem M.D."/>
            <person name="Melnick R.L."/>
            <person name="Guiltinan M.J."/>
            <person name="Tyler B.M."/>
            <person name="Meinhardt L.W."/>
            <person name="Bailey B.A."/>
        </authorList>
    </citation>
    <scope>NUCLEOTIDE SEQUENCE [LARGE SCALE GENOMIC DNA]</scope>
    <source>
        <strain evidence="8">zdho120</strain>
    </source>
</reference>